<dbReference type="Gene3D" id="3.40.50.880">
    <property type="match status" value="1"/>
</dbReference>
<evidence type="ECO:0000256" key="1">
    <source>
        <dbReference type="SAM" id="MobiDB-lite"/>
    </source>
</evidence>
<dbReference type="Proteomes" id="UP001500945">
    <property type="component" value="Unassembled WGS sequence"/>
</dbReference>
<dbReference type="RefSeq" id="WP_345208116.1">
    <property type="nucleotide sequence ID" value="NZ_BAABGM010000024.1"/>
</dbReference>
<dbReference type="PANTHER" id="PTHR42695:SF5">
    <property type="entry name" value="GLUTAMINE AMIDOTRANSFERASE YLR126C-RELATED"/>
    <property type="match status" value="1"/>
</dbReference>
<evidence type="ECO:0000259" key="2">
    <source>
        <dbReference type="Pfam" id="PF00117"/>
    </source>
</evidence>
<evidence type="ECO:0000313" key="4">
    <source>
        <dbReference type="Proteomes" id="UP001500945"/>
    </source>
</evidence>
<dbReference type="PROSITE" id="PS51273">
    <property type="entry name" value="GATASE_TYPE_1"/>
    <property type="match status" value="1"/>
</dbReference>
<feature type="domain" description="Glutamine amidotransferase" evidence="2">
    <location>
        <begin position="29"/>
        <end position="197"/>
    </location>
</feature>
<comment type="caution">
    <text evidence="3">The sequence shown here is derived from an EMBL/GenBank/DDBJ whole genome shotgun (WGS) entry which is preliminary data.</text>
</comment>
<protein>
    <submittedName>
        <fullName evidence="3">Type 1 glutamine amidotransferase</fullName>
    </submittedName>
</protein>
<dbReference type="SUPFAM" id="SSF52317">
    <property type="entry name" value="Class I glutamine amidotransferase-like"/>
    <property type="match status" value="1"/>
</dbReference>
<sequence length="271" mass="27693">MTGVPARLLVVQHEPDAPVGWLGEWWSELGLDLDVVRGDLGEPIADAWGGHGEDAGHDGLVVLGGAMGAGDDAVAPWLAATRGLVADAVARGVPTLGVCLGHQLACVALGGRVGRNPAGRTTGLVPVRLTSEGACDPLLAGLDGLVAVHHNDDVVLDLPPGSTVLATLPDGRPQAVRLGPTAWGVQFHPETSPEVFGSWLRWDSPDGLTGEQEQLLASVGAARETLRASWQPLAERFAALVVDDAAQDAADDAAVRSTGRGSAGAASPVTP</sequence>
<proteinExistence type="predicted"/>
<gene>
    <name evidence="3" type="ORF">GCM10023168_33670</name>
</gene>
<keyword evidence="4" id="KW-1185">Reference proteome</keyword>
<evidence type="ECO:0000313" key="3">
    <source>
        <dbReference type="EMBL" id="GAA4412144.1"/>
    </source>
</evidence>
<dbReference type="InterPro" id="IPR017926">
    <property type="entry name" value="GATASE"/>
</dbReference>
<keyword evidence="3" id="KW-0315">Glutamine amidotransferase</keyword>
<dbReference type="PANTHER" id="PTHR42695">
    <property type="entry name" value="GLUTAMINE AMIDOTRANSFERASE YLR126C-RELATED"/>
    <property type="match status" value="1"/>
</dbReference>
<accession>A0ABP8KNZ5</accession>
<organism evidence="3 4">
    <name type="scientific">Fodinibacter luteus</name>
    <dbReference type="NCBI Taxonomy" id="552064"/>
    <lineage>
        <taxon>Bacteria</taxon>
        <taxon>Bacillati</taxon>
        <taxon>Actinomycetota</taxon>
        <taxon>Actinomycetes</taxon>
        <taxon>Micrococcales</taxon>
        <taxon>Intrasporangiaceae</taxon>
        <taxon>Fodinibacter (ex Wang et al. 2009)</taxon>
    </lineage>
</organism>
<name>A0ABP8KNZ5_9MICO</name>
<dbReference type="CDD" id="cd01741">
    <property type="entry name" value="GATase1_1"/>
    <property type="match status" value="1"/>
</dbReference>
<reference evidence="4" key="1">
    <citation type="journal article" date="2019" name="Int. J. Syst. Evol. Microbiol.">
        <title>The Global Catalogue of Microorganisms (GCM) 10K type strain sequencing project: providing services to taxonomists for standard genome sequencing and annotation.</title>
        <authorList>
            <consortium name="The Broad Institute Genomics Platform"/>
            <consortium name="The Broad Institute Genome Sequencing Center for Infectious Disease"/>
            <person name="Wu L."/>
            <person name="Ma J."/>
        </authorList>
    </citation>
    <scope>NUCLEOTIDE SEQUENCE [LARGE SCALE GENOMIC DNA]</scope>
    <source>
        <strain evidence="4">JCM 17809</strain>
    </source>
</reference>
<feature type="region of interest" description="Disordered" evidence="1">
    <location>
        <begin position="252"/>
        <end position="271"/>
    </location>
</feature>
<dbReference type="InterPro" id="IPR029062">
    <property type="entry name" value="Class_I_gatase-like"/>
</dbReference>
<dbReference type="Pfam" id="PF00117">
    <property type="entry name" value="GATase"/>
    <property type="match status" value="1"/>
</dbReference>
<dbReference type="EMBL" id="BAABGM010000024">
    <property type="protein sequence ID" value="GAA4412144.1"/>
    <property type="molecule type" value="Genomic_DNA"/>
</dbReference>
<dbReference type="InterPro" id="IPR044992">
    <property type="entry name" value="ChyE-like"/>
</dbReference>